<feature type="compositionally biased region" description="Low complexity" evidence="1">
    <location>
        <begin position="1"/>
        <end position="18"/>
    </location>
</feature>
<accession>A0A9P6NPG2</accession>
<dbReference type="AlphaFoldDB" id="A0A9P6NPG2"/>
<feature type="region of interest" description="Disordered" evidence="1">
    <location>
        <begin position="1"/>
        <end position="33"/>
    </location>
</feature>
<name>A0A9P6NPG2_9BASI</name>
<gene>
    <name evidence="2" type="ORF">CROQUDRAFT_653078</name>
</gene>
<sequence length="110" mass="11649">MLSRNPPSPSSSESANSNQITTSDLNGARPKREDTFSVTYDHCLGISLIGAQPISRAQANPNHKRNSTSASVSSQSSGENSHVIDIASTPKRSSLLKWGRPKAIASSSQV</sequence>
<dbReference type="EMBL" id="MU167224">
    <property type="protein sequence ID" value="KAG0149803.1"/>
    <property type="molecule type" value="Genomic_DNA"/>
</dbReference>
<evidence type="ECO:0000313" key="3">
    <source>
        <dbReference type="Proteomes" id="UP000886653"/>
    </source>
</evidence>
<organism evidence="2 3">
    <name type="scientific">Cronartium quercuum f. sp. fusiforme G11</name>
    <dbReference type="NCBI Taxonomy" id="708437"/>
    <lineage>
        <taxon>Eukaryota</taxon>
        <taxon>Fungi</taxon>
        <taxon>Dikarya</taxon>
        <taxon>Basidiomycota</taxon>
        <taxon>Pucciniomycotina</taxon>
        <taxon>Pucciniomycetes</taxon>
        <taxon>Pucciniales</taxon>
        <taxon>Coleosporiaceae</taxon>
        <taxon>Cronartium</taxon>
    </lineage>
</organism>
<reference evidence="2" key="1">
    <citation type="submission" date="2013-11" db="EMBL/GenBank/DDBJ databases">
        <title>Genome sequence of the fusiform rust pathogen reveals effectors for host alternation and coevolution with pine.</title>
        <authorList>
            <consortium name="DOE Joint Genome Institute"/>
            <person name="Smith K."/>
            <person name="Pendleton A."/>
            <person name="Kubisiak T."/>
            <person name="Anderson C."/>
            <person name="Salamov A."/>
            <person name="Aerts A."/>
            <person name="Riley R."/>
            <person name="Clum A."/>
            <person name="Lindquist E."/>
            <person name="Ence D."/>
            <person name="Campbell M."/>
            <person name="Kronenberg Z."/>
            <person name="Feau N."/>
            <person name="Dhillon B."/>
            <person name="Hamelin R."/>
            <person name="Burleigh J."/>
            <person name="Smith J."/>
            <person name="Yandell M."/>
            <person name="Nelson C."/>
            <person name="Grigoriev I."/>
            <person name="Davis J."/>
        </authorList>
    </citation>
    <scope>NUCLEOTIDE SEQUENCE</scope>
    <source>
        <strain evidence="2">G11</strain>
    </source>
</reference>
<protein>
    <submittedName>
        <fullName evidence="2">Uncharacterized protein</fullName>
    </submittedName>
</protein>
<comment type="caution">
    <text evidence="2">The sequence shown here is derived from an EMBL/GenBank/DDBJ whole genome shotgun (WGS) entry which is preliminary data.</text>
</comment>
<proteinExistence type="predicted"/>
<feature type="compositionally biased region" description="Low complexity" evidence="1">
    <location>
        <begin position="67"/>
        <end position="81"/>
    </location>
</feature>
<dbReference type="Proteomes" id="UP000886653">
    <property type="component" value="Unassembled WGS sequence"/>
</dbReference>
<keyword evidence="3" id="KW-1185">Reference proteome</keyword>
<dbReference type="OrthoDB" id="2510202at2759"/>
<evidence type="ECO:0000256" key="1">
    <source>
        <dbReference type="SAM" id="MobiDB-lite"/>
    </source>
</evidence>
<feature type="region of interest" description="Disordered" evidence="1">
    <location>
        <begin position="55"/>
        <end position="110"/>
    </location>
</feature>
<evidence type="ECO:0000313" key="2">
    <source>
        <dbReference type="EMBL" id="KAG0149803.1"/>
    </source>
</evidence>